<dbReference type="Pfam" id="PF00001">
    <property type="entry name" value="7tm_1"/>
    <property type="match status" value="1"/>
</dbReference>
<evidence type="ECO:0000256" key="7">
    <source>
        <dbReference type="ARBA" id="ARBA00023170"/>
    </source>
</evidence>
<comment type="subcellular location">
    <subcellularLocation>
        <location evidence="1">Cell membrane</location>
        <topology evidence="1">Multi-pass membrane protein</topology>
    </subcellularLocation>
</comment>
<evidence type="ECO:0000256" key="10">
    <source>
        <dbReference type="SAM" id="Phobius"/>
    </source>
</evidence>
<keyword evidence="2" id="KW-1003">Cell membrane</keyword>
<proteinExistence type="predicted"/>
<keyword evidence="7" id="KW-0675">Receptor</keyword>
<accession>A0ABN8LKV7</accession>
<feature type="non-terminal residue" evidence="12">
    <location>
        <position position="277"/>
    </location>
</feature>
<evidence type="ECO:0000256" key="5">
    <source>
        <dbReference type="ARBA" id="ARBA00023040"/>
    </source>
</evidence>
<feature type="transmembrane region" description="Helical" evidence="10">
    <location>
        <begin position="136"/>
        <end position="163"/>
    </location>
</feature>
<dbReference type="Gene3D" id="1.20.1070.10">
    <property type="entry name" value="Rhodopsin 7-helix transmembrane proteins"/>
    <property type="match status" value="1"/>
</dbReference>
<dbReference type="SMART" id="SM01381">
    <property type="entry name" value="7TM_GPCR_Srsx"/>
    <property type="match status" value="1"/>
</dbReference>
<feature type="domain" description="G-protein coupled receptors family 1 profile" evidence="11">
    <location>
        <begin position="8"/>
        <end position="249"/>
    </location>
</feature>
<evidence type="ECO:0000256" key="1">
    <source>
        <dbReference type="ARBA" id="ARBA00004651"/>
    </source>
</evidence>
<dbReference type="PROSITE" id="PS50262">
    <property type="entry name" value="G_PROTEIN_RECEP_F1_2"/>
    <property type="match status" value="1"/>
</dbReference>
<keyword evidence="3 10" id="KW-0812">Transmembrane</keyword>
<evidence type="ECO:0000256" key="8">
    <source>
        <dbReference type="ARBA" id="ARBA00023180"/>
    </source>
</evidence>
<evidence type="ECO:0000313" key="13">
    <source>
        <dbReference type="Proteomes" id="UP001159427"/>
    </source>
</evidence>
<feature type="transmembrane region" description="Helical" evidence="10">
    <location>
        <begin position="68"/>
        <end position="88"/>
    </location>
</feature>
<dbReference type="Proteomes" id="UP001159427">
    <property type="component" value="Unassembled WGS sequence"/>
</dbReference>
<dbReference type="InterPro" id="IPR000276">
    <property type="entry name" value="GPCR_Rhodpsn"/>
</dbReference>
<evidence type="ECO:0000256" key="9">
    <source>
        <dbReference type="ARBA" id="ARBA00023224"/>
    </source>
</evidence>
<comment type="caution">
    <text evidence="12">The sequence shown here is derived from an EMBL/GenBank/DDBJ whole genome shotgun (WGS) entry which is preliminary data.</text>
</comment>
<dbReference type="EMBL" id="CALNXI010000043">
    <property type="protein sequence ID" value="CAH3016571.1"/>
    <property type="molecule type" value="Genomic_DNA"/>
</dbReference>
<evidence type="ECO:0000256" key="3">
    <source>
        <dbReference type="ARBA" id="ARBA00022692"/>
    </source>
</evidence>
<keyword evidence="9" id="KW-0807">Transducer</keyword>
<keyword evidence="4 10" id="KW-1133">Transmembrane helix</keyword>
<sequence>MCPIIIFGNLLVILSVWIDPLKKLRSSPSNHIIVSMAIADLLVGLVVCPLMVYWGWAISQQQNLTLPALYSLAVLIDVSAGHVLLLTVDRVFASVTPLQYRVKVTNRRVCIASITCWAYFILFGCAFGLWEKGYIIMGTIFNVQSFCIVISIFLLNLVIVFAFRKHSKTTTTQDYLTENRQILIQKRETKLYKGIAIVICAFLVCFVPWFLVQCLFYFCAPCIFSRLMLVHTLTIALLYANSGVNPFLYAWRIPRYRVTFKHFLKIRQRCCVSENSQ</sequence>
<keyword evidence="8" id="KW-0325">Glycoprotein</keyword>
<dbReference type="InterPro" id="IPR017452">
    <property type="entry name" value="GPCR_Rhodpsn_7TM"/>
</dbReference>
<dbReference type="PANTHER" id="PTHR24246">
    <property type="entry name" value="OLFACTORY RECEPTOR AND ADENOSINE RECEPTOR"/>
    <property type="match status" value="1"/>
</dbReference>
<reference evidence="12 13" key="1">
    <citation type="submission" date="2022-05" db="EMBL/GenBank/DDBJ databases">
        <authorList>
            <consortium name="Genoscope - CEA"/>
            <person name="William W."/>
        </authorList>
    </citation>
    <scope>NUCLEOTIDE SEQUENCE [LARGE SCALE GENOMIC DNA]</scope>
</reference>
<dbReference type="SUPFAM" id="SSF81321">
    <property type="entry name" value="Family A G protein-coupled receptor-like"/>
    <property type="match status" value="1"/>
</dbReference>
<keyword evidence="13" id="KW-1185">Reference proteome</keyword>
<dbReference type="PRINTS" id="PR00237">
    <property type="entry name" value="GPCRRHODOPSN"/>
</dbReference>
<evidence type="ECO:0000256" key="4">
    <source>
        <dbReference type="ARBA" id="ARBA00022989"/>
    </source>
</evidence>
<feature type="transmembrane region" description="Helical" evidence="10">
    <location>
        <begin position="109"/>
        <end position="130"/>
    </location>
</feature>
<organism evidence="12 13">
    <name type="scientific">Porites evermanni</name>
    <dbReference type="NCBI Taxonomy" id="104178"/>
    <lineage>
        <taxon>Eukaryota</taxon>
        <taxon>Metazoa</taxon>
        <taxon>Cnidaria</taxon>
        <taxon>Anthozoa</taxon>
        <taxon>Hexacorallia</taxon>
        <taxon>Scleractinia</taxon>
        <taxon>Fungiina</taxon>
        <taxon>Poritidae</taxon>
        <taxon>Porites</taxon>
    </lineage>
</organism>
<evidence type="ECO:0000256" key="2">
    <source>
        <dbReference type="ARBA" id="ARBA00022475"/>
    </source>
</evidence>
<feature type="transmembrane region" description="Helical" evidence="10">
    <location>
        <begin position="195"/>
        <end position="218"/>
    </location>
</feature>
<evidence type="ECO:0000256" key="6">
    <source>
        <dbReference type="ARBA" id="ARBA00023136"/>
    </source>
</evidence>
<evidence type="ECO:0000259" key="11">
    <source>
        <dbReference type="PROSITE" id="PS50262"/>
    </source>
</evidence>
<feature type="transmembrane region" description="Helical" evidence="10">
    <location>
        <begin position="32"/>
        <end position="56"/>
    </location>
</feature>
<feature type="transmembrane region" description="Helical" evidence="10">
    <location>
        <begin position="230"/>
        <end position="251"/>
    </location>
</feature>
<dbReference type="PANTHER" id="PTHR24246:SF27">
    <property type="entry name" value="ADENOSINE RECEPTOR, ISOFORM A"/>
    <property type="match status" value="1"/>
</dbReference>
<keyword evidence="5" id="KW-0297">G-protein coupled receptor</keyword>
<keyword evidence="6 10" id="KW-0472">Membrane</keyword>
<name>A0ABN8LKV7_9CNID</name>
<evidence type="ECO:0000313" key="12">
    <source>
        <dbReference type="EMBL" id="CAH3016571.1"/>
    </source>
</evidence>
<protein>
    <recommendedName>
        <fullName evidence="11">G-protein coupled receptors family 1 profile domain-containing protein</fullName>
    </recommendedName>
</protein>
<gene>
    <name evidence="12" type="ORF">PEVE_00030405</name>
</gene>